<proteinExistence type="predicted"/>
<dbReference type="InterPro" id="IPR024775">
    <property type="entry name" value="DinB-like"/>
</dbReference>
<dbReference type="Proteomes" id="UP000237819">
    <property type="component" value="Unassembled WGS sequence"/>
</dbReference>
<dbReference type="RefSeq" id="WP_105335887.1">
    <property type="nucleotide sequence ID" value="NZ_PUHZ01000014.1"/>
</dbReference>
<dbReference type="Pfam" id="PF12867">
    <property type="entry name" value="DinB_2"/>
    <property type="match status" value="1"/>
</dbReference>
<name>A0A2S8GLT1_9BACT</name>
<feature type="domain" description="DinB-like" evidence="1">
    <location>
        <begin position="7"/>
        <end position="142"/>
    </location>
</feature>
<reference evidence="2 3" key="1">
    <citation type="submission" date="2018-02" db="EMBL/GenBank/DDBJ databases">
        <title>Comparative genomes isolates from brazilian mangrove.</title>
        <authorList>
            <person name="Araujo J.E."/>
            <person name="Taketani R.G."/>
            <person name="Silva M.C.P."/>
            <person name="Loureco M.V."/>
            <person name="Andreote F.D."/>
        </authorList>
    </citation>
    <scope>NUCLEOTIDE SEQUENCE [LARGE SCALE GENOMIC DNA]</scope>
    <source>
        <strain evidence="2 3">Nap-Phe MGV</strain>
    </source>
</reference>
<dbReference type="AlphaFoldDB" id="A0A2S8GLT1"/>
<sequence length="157" mass="17162">MANQTSAALLFPLLEDLGTAPLVTPTGKGGNHAHWTLGHLVFSEAGLTSIRHNTTNPHASLESFFGRGVMPTPDGAGYPAYDELLAELKSLHSAAMSELEGLSEEDLDQACPNIPEEIKSLFGTWRQAFMMRPLHWMNHRGQLADCRRAAGREPLML</sequence>
<evidence type="ECO:0000259" key="1">
    <source>
        <dbReference type="Pfam" id="PF12867"/>
    </source>
</evidence>
<dbReference type="Gene3D" id="1.20.120.450">
    <property type="entry name" value="dinb family like domain"/>
    <property type="match status" value="1"/>
</dbReference>
<protein>
    <recommendedName>
        <fullName evidence="1">DinB-like domain-containing protein</fullName>
    </recommendedName>
</protein>
<evidence type="ECO:0000313" key="3">
    <source>
        <dbReference type="Proteomes" id="UP000237819"/>
    </source>
</evidence>
<dbReference type="OrthoDB" id="267642at2"/>
<organism evidence="2 3">
    <name type="scientific">Blastopirellula marina</name>
    <dbReference type="NCBI Taxonomy" id="124"/>
    <lineage>
        <taxon>Bacteria</taxon>
        <taxon>Pseudomonadati</taxon>
        <taxon>Planctomycetota</taxon>
        <taxon>Planctomycetia</taxon>
        <taxon>Pirellulales</taxon>
        <taxon>Pirellulaceae</taxon>
        <taxon>Blastopirellula</taxon>
    </lineage>
</organism>
<dbReference type="InterPro" id="IPR034660">
    <property type="entry name" value="DinB/YfiT-like"/>
</dbReference>
<dbReference type="EMBL" id="PUHZ01000014">
    <property type="protein sequence ID" value="PQO45396.1"/>
    <property type="molecule type" value="Genomic_DNA"/>
</dbReference>
<dbReference type="SUPFAM" id="SSF109854">
    <property type="entry name" value="DinB/YfiT-like putative metalloenzymes"/>
    <property type="match status" value="1"/>
</dbReference>
<gene>
    <name evidence="2" type="ORF">C5Y93_13165</name>
</gene>
<evidence type="ECO:0000313" key="2">
    <source>
        <dbReference type="EMBL" id="PQO45396.1"/>
    </source>
</evidence>
<comment type="caution">
    <text evidence="2">The sequence shown here is derived from an EMBL/GenBank/DDBJ whole genome shotgun (WGS) entry which is preliminary data.</text>
</comment>
<accession>A0A2S8GLT1</accession>